<proteinExistence type="predicted"/>
<comment type="caution">
    <text evidence="1">The sequence shown here is derived from an EMBL/GenBank/DDBJ whole genome shotgun (WGS) entry which is preliminary data.</text>
</comment>
<name>A0A5J4PGU8_9EUKA</name>
<gene>
    <name evidence="1" type="ORF">EZS28_056628</name>
</gene>
<sequence length="68" mass="8218">MDDIILIHLSKDTLKQTTLDVIRFLQNLSWRLSPNKRVLILKMTFQYLGWQFQTEEERCRINQKHGSK</sequence>
<evidence type="ECO:0000313" key="2">
    <source>
        <dbReference type="Proteomes" id="UP000324800"/>
    </source>
</evidence>
<dbReference type="OrthoDB" id="9950135at2759"/>
<dbReference type="EMBL" id="SNRW01050670">
    <property type="protein sequence ID" value="KAA6308766.1"/>
    <property type="molecule type" value="Genomic_DNA"/>
</dbReference>
<dbReference type="AlphaFoldDB" id="A0A5J4PGU8"/>
<reference evidence="1 2" key="1">
    <citation type="submission" date="2019-03" db="EMBL/GenBank/DDBJ databases">
        <title>Single cell metagenomics reveals metabolic interactions within the superorganism composed of flagellate Streblomastix strix and complex community of Bacteroidetes bacteria on its surface.</title>
        <authorList>
            <person name="Treitli S.C."/>
            <person name="Kolisko M."/>
            <person name="Husnik F."/>
            <person name="Keeling P."/>
            <person name="Hampl V."/>
        </authorList>
    </citation>
    <scope>NUCLEOTIDE SEQUENCE [LARGE SCALE GENOMIC DNA]</scope>
    <source>
        <strain evidence="1">ST1C</strain>
    </source>
</reference>
<accession>A0A5J4PGU8</accession>
<organism evidence="1 2">
    <name type="scientific">Streblomastix strix</name>
    <dbReference type="NCBI Taxonomy" id="222440"/>
    <lineage>
        <taxon>Eukaryota</taxon>
        <taxon>Metamonada</taxon>
        <taxon>Preaxostyla</taxon>
        <taxon>Oxymonadida</taxon>
        <taxon>Streblomastigidae</taxon>
        <taxon>Streblomastix</taxon>
    </lineage>
</organism>
<protein>
    <recommendedName>
        <fullName evidence="3">Reverse transcriptase domain-containing protein</fullName>
    </recommendedName>
</protein>
<evidence type="ECO:0008006" key="3">
    <source>
        <dbReference type="Google" id="ProtNLM"/>
    </source>
</evidence>
<dbReference type="Proteomes" id="UP000324800">
    <property type="component" value="Unassembled WGS sequence"/>
</dbReference>
<evidence type="ECO:0000313" key="1">
    <source>
        <dbReference type="EMBL" id="KAA6308766.1"/>
    </source>
</evidence>